<gene>
    <name evidence="8" type="ORF">SAMN02745751_01071</name>
</gene>
<dbReference type="OrthoDB" id="9775849at2"/>
<keyword evidence="3" id="KW-0547">Nucleotide-binding</keyword>
<dbReference type="GO" id="GO:0005524">
    <property type="term" value="F:ATP binding"/>
    <property type="evidence" value="ECO:0007669"/>
    <property type="project" value="UniProtKB-KW"/>
</dbReference>
<dbReference type="PANTHER" id="PTHR43085:SF54">
    <property type="entry name" value="PUTATIVE-RELATED"/>
    <property type="match status" value="1"/>
</dbReference>
<accession>A0A1M6E5L0</accession>
<evidence type="ECO:0000313" key="8">
    <source>
        <dbReference type="EMBL" id="SHI80650.1"/>
    </source>
</evidence>
<dbReference type="Proteomes" id="UP000184052">
    <property type="component" value="Unassembled WGS sequence"/>
</dbReference>
<dbReference type="CDD" id="cd01167">
    <property type="entry name" value="bac_FRK"/>
    <property type="match status" value="1"/>
</dbReference>
<dbReference type="Gene3D" id="2.20.150.10">
    <property type="entry name" value="putative 5-dehydro-2- deoxygluconokinase"/>
    <property type="match status" value="1"/>
</dbReference>
<evidence type="ECO:0000256" key="5">
    <source>
        <dbReference type="ARBA" id="ARBA00022840"/>
    </source>
</evidence>
<dbReference type="PRINTS" id="PR00990">
    <property type="entry name" value="RIBOKINASE"/>
</dbReference>
<dbReference type="Gene3D" id="3.40.1190.20">
    <property type="match status" value="1"/>
</dbReference>
<feature type="domain" description="Carbohydrate kinase PfkB" evidence="7">
    <location>
        <begin position="2"/>
        <end position="305"/>
    </location>
</feature>
<dbReference type="InterPro" id="IPR029056">
    <property type="entry name" value="Ribokinase-like"/>
</dbReference>
<dbReference type="PROSITE" id="PS00584">
    <property type="entry name" value="PFKB_KINASES_2"/>
    <property type="match status" value="1"/>
</dbReference>
<evidence type="ECO:0000256" key="2">
    <source>
        <dbReference type="ARBA" id="ARBA00022679"/>
    </source>
</evidence>
<evidence type="ECO:0000259" key="7">
    <source>
        <dbReference type="Pfam" id="PF00294"/>
    </source>
</evidence>
<protein>
    <submittedName>
        <fullName evidence="8">Fructokinase</fullName>
    </submittedName>
</protein>
<reference evidence="8 9" key="1">
    <citation type="submission" date="2016-11" db="EMBL/GenBank/DDBJ databases">
        <authorList>
            <person name="Jaros S."/>
            <person name="Januszkiewicz K."/>
            <person name="Wedrychowicz H."/>
        </authorList>
    </citation>
    <scope>NUCLEOTIDE SEQUENCE [LARGE SCALE GENOMIC DNA]</scope>
    <source>
        <strain evidence="8 9">DSM 17477</strain>
    </source>
</reference>
<dbReference type="AlphaFoldDB" id="A0A1M6E5L0"/>
<dbReference type="Pfam" id="PF00294">
    <property type="entry name" value="PfkB"/>
    <property type="match status" value="1"/>
</dbReference>
<keyword evidence="5" id="KW-0067">ATP-binding</keyword>
<name>A0A1M6E5L0_9FIRM</name>
<dbReference type="InterPro" id="IPR023314">
    <property type="entry name" value="Myo_inos_IolC-like_sf"/>
</dbReference>
<evidence type="ECO:0000256" key="1">
    <source>
        <dbReference type="ARBA" id="ARBA00010688"/>
    </source>
</evidence>
<dbReference type="GO" id="GO:0008865">
    <property type="term" value="F:fructokinase activity"/>
    <property type="evidence" value="ECO:0007669"/>
    <property type="project" value="UniProtKB-ARBA"/>
</dbReference>
<dbReference type="InterPro" id="IPR002139">
    <property type="entry name" value="Ribo/fructo_kinase"/>
</dbReference>
<dbReference type="InterPro" id="IPR002173">
    <property type="entry name" value="Carboh/pur_kinase_PfkB_CS"/>
</dbReference>
<dbReference type="PANTHER" id="PTHR43085">
    <property type="entry name" value="HEXOKINASE FAMILY MEMBER"/>
    <property type="match status" value="1"/>
</dbReference>
<evidence type="ECO:0000313" key="9">
    <source>
        <dbReference type="Proteomes" id="UP000184052"/>
    </source>
</evidence>
<dbReference type="InterPro" id="IPR050306">
    <property type="entry name" value="PfkB_Carbo_kinase"/>
</dbReference>
<evidence type="ECO:0000256" key="3">
    <source>
        <dbReference type="ARBA" id="ARBA00022741"/>
    </source>
</evidence>
<dbReference type="GO" id="GO:0006000">
    <property type="term" value="P:fructose metabolic process"/>
    <property type="evidence" value="ECO:0007669"/>
    <property type="project" value="UniProtKB-ARBA"/>
</dbReference>
<keyword evidence="4 6" id="KW-0418">Kinase</keyword>
<sequence>MIDILAIGELLIDFTPISKSDGMQFKANPGGAPCNMLAMAQKLGAKTAFIGKVGDDKFGHMLKATLDGIGIDTGGLILSQAYPTTLAFVHLSEDGERSFSFYRNACADIMLEECDIDYEMIDESRTIHFGSLSFTDSPSKETVTAVLKYAKEKKKLITYDPNYRPLLWEDESEAISWMLFGLEFADIVKVSDEEAVLLTGEDNIIDAGGMLLNHGPALVCITLGKEGAVFFTKDGHRKVGGFKSKVVDTTGAGDSFFGAVVQSLLKQEKDVSELSMDEIEECVKTGNAAAALCIGGYGGIPSLPDAEEVYRLRDE</sequence>
<organism evidence="8 9">
    <name type="scientific">Dethiosulfatibacter aminovorans DSM 17477</name>
    <dbReference type="NCBI Taxonomy" id="1121476"/>
    <lineage>
        <taxon>Bacteria</taxon>
        <taxon>Bacillati</taxon>
        <taxon>Bacillota</taxon>
        <taxon>Tissierellia</taxon>
        <taxon>Dethiosulfatibacter</taxon>
    </lineage>
</organism>
<keyword evidence="9" id="KW-1185">Reference proteome</keyword>
<dbReference type="EMBL" id="FQZL01000007">
    <property type="protein sequence ID" value="SHI80650.1"/>
    <property type="molecule type" value="Genomic_DNA"/>
</dbReference>
<dbReference type="STRING" id="1121476.SAMN02745751_01071"/>
<evidence type="ECO:0000256" key="6">
    <source>
        <dbReference type="RuleBase" id="RU003704"/>
    </source>
</evidence>
<dbReference type="InterPro" id="IPR011611">
    <property type="entry name" value="PfkB_dom"/>
</dbReference>
<dbReference type="RefSeq" id="WP_073048281.1">
    <property type="nucleotide sequence ID" value="NZ_FQZL01000007.1"/>
</dbReference>
<comment type="similarity">
    <text evidence="1 6">Belongs to the carbohydrate kinase PfkB family.</text>
</comment>
<keyword evidence="2 6" id="KW-0808">Transferase</keyword>
<evidence type="ECO:0000256" key="4">
    <source>
        <dbReference type="ARBA" id="ARBA00022777"/>
    </source>
</evidence>
<dbReference type="SUPFAM" id="SSF53613">
    <property type="entry name" value="Ribokinase-like"/>
    <property type="match status" value="1"/>
</dbReference>
<proteinExistence type="inferred from homology"/>